<dbReference type="Gene3D" id="4.10.1000.10">
    <property type="entry name" value="Zinc finger, CCCH-type"/>
    <property type="match status" value="1"/>
</dbReference>
<dbReference type="VEuPathDB" id="MicrosporidiaDB:EHP00_352"/>
<dbReference type="Pfam" id="PF15663">
    <property type="entry name" value="zf-CCCH_3"/>
    <property type="match status" value="1"/>
</dbReference>
<dbReference type="STRING" id="646526.A0A1W0E2F6"/>
<keyword evidence="4" id="KW-0030">Aminoacyl-tRNA synthetase</keyword>
<dbReference type="PANTHER" id="PTHR15725:SF14">
    <property type="entry name" value="ZINC FINGER CCCH DOMAIN-CONTAINING PROTEIN 11A"/>
    <property type="match status" value="1"/>
</dbReference>
<name>A0A1W0E2F6_9MICR</name>
<dbReference type="OrthoDB" id="5395350at2759"/>
<gene>
    <name evidence="4" type="ORF">EHP00_352</name>
</gene>
<dbReference type="GO" id="GO:0004812">
    <property type="term" value="F:aminoacyl-tRNA ligase activity"/>
    <property type="evidence" value="ECO:0007669"/>
    <property type="project" value="UniProtKB-KW"/>
</dbReference>
<accession>A0A1W0E2F6</accession>
<keyword evidence="1" id="KW-0479">Metal-binding</keyword>
<feature type="zinc finger region" description="C3H1-type" evidence="1">
    <location>
        <begin position="12"/>
        <end position="39"/>
    </location>
</feature>
<evidence type="ECO:0000256" key="2">
    <source>
        <dbReference type="SAM" id="MobiDB-lite"/>
    </source>
</evidence>
<dbReference type="GO" id="GO:0008270">
    <property type="term" value="F:zinc ion binding"/>
    <property type="evidence" value="ECO:0007669"/>
    <property type="project" value="UniProtKB-KW"/>
</dbReference>
<dbReference type="AlphaFoldDB" id="A0A1W0E2F6"/>
<keyword evidence="1" id="KW-0863">Zinc-finger</keyword>
<keyword evidence="5" id="KW-1185">Reference proteome</keyword>
<dbReference type="EMBL" id="MNPJ01000035">
    <property type="protein sequence ID" value="OQS53420.1"/>
    <property type="molecule type" value="Genomic_DNA"/>
</dbReference>
<reference evidence="4 5" key="1">
    <citation type="journal article" date="2017" name="Environ. Microbiol.">
        <title>Decay of the glycolytic pathway and adaptation to intranuclear parasitism within Enterocytozoonidae microsporidia.</title>
        <authorList>
            <person name="Wiredu Boakye D."/>
            <person name="Jaroenlak P."/>
            <person name="Prachumwat A."/>
            <person name="Williams T.A."/>
            <person name="Bateman K.S."/>
            <person name="Itsathitphaisarn O."/>
            <person name="Sritunyalucksana K."/>
            <person name="Paszkiewicz K.H."/>
            <person name="Moore K.A."/>
            <person name="Stentiford G.D."/>
            <person name="Williams B.A."/>
        </authorList>
    </citation>
    <scope>NUCLEOTIDE SEQUENCE [LARGE SCALE GENOMIC DNA]</scope>
    <source>
        <strain evidence="4 5">TH1</strain>
    </source>
</reference>
<feature type="domain" description="C3H1-type" evidence="3">
    <location>
        <begin position="12"/>
        <end position="39"/>
    </location>
</feature>
<organism evidence="4 5">
    <name type="scientific">Ecytonucleospora hepatopenaei</name>
    <dbReference type="NCBI Taxonomy" id="646526"/>
    <lineage>
        <taxon>Eukaryota</taxon>
        <taxon>Fungi</taxon>
        <taxon>Fungi incertae sedis</taxon>
        <taxon>Microsporidia</taxon>
        <taxon>Enterocytozoonidae</taxon>
        <taxon>Ecytonucleospora</taxon>
    </lineage>
</organism>
<dbReference type="InterPro" id="IPR041686">
    <property type="entry name" value="Znf-CCCH_3"/>
</dbReference>
<protein>
    <submittedName>
        <fullName evidence="4">Leucyl-tRNA synthetase</fullName>
    </submittedName>
</protein>
<evidence type="ECO:0000259" key="3">
    <source>
        <dbReference type="PROSITE" id="PS50103"/>
    </source>
</evidence>
<keyword evidence="1" id="KW-0862">Zinc</keyword>
<proteinExistence type="predicted"/>
<dbReference type="SMART" id="SM00356">
    <property type="entry name" value="ZnF_C3H1"/>
    <property type="match status" value="3"/>
</dbReference>
<evidence type="ECO:0000256" key="1">
    <source>
        <dbReference type="PROSITE-ProRule" id="PRU00723"/>
    </source>
</evidence>
<evidence type="ECO:0000313" key="4">
    <source>
        <dbReference type="EMBL" id="OQS53420.1"/>
    </source>
</evidence>
<evidence type="ECO:0000313" key="5">
    <source>
        <dbReference type="Proteomes" id="UP000192758"/>
    </source>
</evidence>
<feature type="region of interest" description="Disordered" evidence="2">
    <location>
        <begin position="185"/>
        <end position="210"/>
    </location>
</feature>
<dbReference type="InterPro" id="IPR000571">
    <property type="entry name" value="Znf_CCCH"/>
</dbReference>
<comment type="caution">
    <text evidence="4">The sequence shown here is derived from an EMBL/GenBank/DDBJ whole genome shotgun (WGS) entry which is preliminary data.</text>
</comment>
<sequence length="222" mass="26602">MAKRFVKKYNPLDKIEDCYYFLYSTCKRGKNCGFRHNILCKQCNILCDEWDSTKMCREDCPLRHSRYHLMKQREELPCFWENNGGCKKEFCEFKHEDASKDEWKKGTIRDNTKQESKNTIVNEVEMDPFVFENQRREAVARKKHLATKRHIKRKVVHDLKNVVEAMDEEQRKEFQRVLNLMESGKNARAENSRNAEALNQNIQQNKEQDDLDAELKELENLF</sequence>
<dbReference type="PANTHER" id="PTHR15725">
    <property type="entry name" value="ZN-FINGER, C-X8-C-X5-C-X3-H TYPE-CONTAINING"/>
    <property type="match status" value="1"/>
</dbReference>
<keyword evidence="4" id="KW-0436">Ligase</keyword>
<dbReference type="PROSITE" id="PS50103">
    <property type="entry name" value="ZF_C3H1"/>
    <property type="match status" value="1"/>
</dbReference>
<dbReference type="Proteomes" id="UP000192758">
    <property type="component" value="Unassembled WGS sequence"/>
</dbReference>